<keyword evidence="1" id="KW-0472">Membrane</keyword>
<name>A0A3S9SJ72_EIKCO</name>
<feature type="transmembrane region" description="Helical" evidence="1">
    <location>
        <begin position="499"/>
        <end position="519"/>
    </location>
</feature>
<protein>
    <recommendedName>
        <fullName evidence="4">Peptidoglycan binding-like domain-containing protein</fullName>
    </recommendedName>
</protein>
<sequence>MESFAMTEERYQDLADNLLLQIRNLVNGNQAAAEDVVPQGSSGTDFIIHALADWRFYADSSDEVSAGNTAAAVHFGSDTAAFWAHAARLEHEAAHSRELRAGFTAELRGADGQGLARADSTHSFHRFPDYSVHEDCTNCHASGKVRCGSCGGSGRKSCPSCWGSGQRSEQVPEYDYQGNYRGSKTVYKSCYGCGGSGRTTCGACFGRGKVRCGECSGHGFFTRVRHTCAKAAAKLSLKIENAADIPAFEALSDLLYRAAAGFLAAKIPFETASAAETDGNIFQVAYRGESTAIRLDFSLHRRQYACCAFSNPPYPYSRPLLFDDLFADELAYLTEKIPAKGRLNKSRAVSFFNRYAGQPVLDEAMRRIAAHRTDTVQNTGRMVQEACQFFIGRETAEALAAALNRIMDKISPAYSAGVWLFFGIPFLALQTLAVLGFAQEGIAQHPIGTVLASALSGAVLTAAAGALICLPSMLAVWWRRRKIPAAYRQQMRNREAFRLLFRWAAGLWLAACAYGWAAAAGHAPKIEISLRDAAAQACRSETAQAYFPFCRRPAPPAADTALSEAGQARQIQQFLAARGYALKADGKFGRQSRRAARQYLKKSGIGLPENAPTAEFYRAIFPENQ</sequence>
<dbReference type="InterPro" id="IPR001305">
    <property type="entry name" value="HSP_DnaJ_Cys-rich_dom"/>
</dbReference>
<dbReference type="GO" id="GO:0051082">
    <property type="term" value="F:unfolded protein binding"/>
    <property type="evidence" value="ECO:0007669"/>
    <property type="project" value="InterPro"/>
</dbReference>
<proteinExistence type="predicted"/>
<dbReference type="CDD" id="cd10719">
    <property type="entry name" value="DnaJ_zf"/>
    <property type="match status" value="1"/>
</dbReference>
<evidence type="ECO:0000313" key="2">
    <source>
        <dbReference type="EMBL" id="AZR59591.1"/>
    </source>
</evidence>
<dbReference type="Proteomes" id="UP000282435">
    <property type="component" value="Chromosome"/>
</dbReference>
<dbReference type="PANTHER" id="PTHR48465:SF1">
    <property type="entry name" value="PROTEIN SSUH2 HOMOLOG"/>
    <property type="match status" value="1"/>
</dbReference>
<reference evidence="2 3" key="1">
    <citation type="submission" date="2018-12" db="EMBL/GenBank/DDBJ databases">
        <title>Genome sequencing of Eikenella corrodens KCOM 3110 (= JS217).</title>
        <authorList>
            <person name="Koo J.-K."/>
            <person name="Park S.-N."/>
            <person name="Lim Y.K."/>
        </authorList>
    </citation>
    <scope>NUCLEOTIDE SEQUENCE [LARGE SCALE GENOMIC DNA]</scope>
    <source>
        <strain evidence="2 3">KCOM 3110</strain>
    </source>
</reference>
<dbReference type="OrthoDB" id="8255644at2"/>
<keyword evidence="1" id="KW-0812">Transmembrane</keyword>
<dbReference type="RefSeq" id="WP_126983122.1">
    <property type="nucleotide sequence ID" value="NZ_CP034670.1"/>
</dbReference>
<dbReference type="PANTHER" id="PTHR48465">
    <property type="entry name" value="PROTEIN SSUH2 HOMOLOG"/>
    <property type="match status" value="1"/>
</dbReference>
<accession>A0A3S9SJ72</accession>
<organism evidence="2 3">
    <name type="scientific">Eikenella corrodens</name>
    <dbReference type="NCBI Taxonomy" id="539"/>
    <lineage>
        <taxon>Bacteria</taxon>
        <taxon>Pseudomonadati</taxon>
        <taxon>Pseudomonadota</taxon>
        <taxon>Betaproteobacteria</taxon>
        <taxon>Neisseriales</taxon>
        <taxon>Neisseriaceae</taxon>
        <taxon>Eikenella</taxon>
    </lineage>
</organism>
<feature type="transmembrane region" description="Helical" evidence="1">
    <location>
        <begin position="450"/>
        <end position="478"/>
    </location>
</feature>
<dbReference type="EMBL" id="CP034670">
    <property type="protein sequence ID" value="AZR59591.1"/>
    <property type="molecule type" value="Genomic_DNA"/>
</dbReference>
<evidence type="ECO:0000313" key="3">
    <source>
        <dbReference type="Proteomes" id="UP000282435"/>
    </source>
</evidence>
<dbReference type="InterPro" id="IPR052789">
    <property type="entry name" value="SSUH2_homolog"/>
</dbReference>
<keyword evidence="1" id="KW-1133">Transmembrane helix</keyword>
<gene>
    <name evidence="2" type="ORF">ELB75_05870</name>
</gene>
<dbReference type="GO" id="GO:0031072">
    <property type="term" value="F:heat shock protein binding"/>
    <property type="evidence" value="ECO:0007669"/>
    <property type="project" value="InterPro"/>
</dbReference>
<feature type="transmembrane region" description="Helical" evidence="1">
    <location>
        <begin position="413"/>
        <end position="438"/>
    </location>
</feature>
<evidence type="ECO:0000256" key="1">
    <source>
        <dbReference type="SAM" id="Phobius"/>
    </source>
</evidence>
<evidence type="ECO:0008006" key="4">
    <source>
        <dbReference type="Google" id="ProtNLM"/>
    </source>
</evidence>
<dbReference type="AlphaFoldDB" id="A0A3S9SJ72"/>